<name>A0A6L8MSD2_9BURK</name>
<comment type="caution">
    <text evidence="2">The sequence shown here is derived from an EMBL/GenBank/DDBJ whole genome shotgun (WGS) entry which is preliminary data.</text>
</comment>
<dbReference type="AlphaFoldDB" id="A0A6L8MSD2"/>
<dbReference type="RefSeq" id="WP_161021380.1">
    <property type="nucleotide sequence ID" value="NZ_WWCP01000045.1"/>
</dbReference>
<protein>
    <recommendedName>
        <fullName evidence="4">Lipocalin-like domain-containing protein</fullName>
    </recommendedName>
</protein>
<sequence length="141" mass="15554">MKKIIALSLLFFVATSALAGDTKWSFMGEFSNIARGNESGDCDGYALRLWKLSNTAREDQVIGIFTHADGPCDKLGTPIYGVFYSSINQTISFSAPNDSPAVLETERFSGKIESDKISGTLTIFNHYKRTTSKSSLLLKRR</sequence>
<feature type="signal peptide" evidence="1">
    <location>
        <begin position="1"/>
        <end position="19"/>
    </location>
</feature>
<keyword evidence="1" id="KW-0732">Signal</keyword>
<dbReference type="EMBL" id="WWCP01000045">
    <property type="protein sequence ID" value="MYM84980.1"/>
    <property type="molecule type" value="Genomic_DNA"/>
</dbReference>
<organism evidence="2 3">
    <name type="scientific">Duganella lactea</name>
    <dbReference type="NCBI Taxonomy" id="2692173"/>
    <lineage>
        <taxon>Bacteria</taxon>
        <taxon>Pseudomonadati</taxon>
        <taxon>Pseudomonadota</taxon>
        <taxon>Betaproteobacteria</taxon>
        <taxon>Burkholderiales</taxon>
        <taxon>Oxalobacteraceae</taxon>
        <taxon>Telluria group</taxon>
        <taxon>Duganella</taxon>
    </lineage>
</organism>
<evidence type="ECO:0000256" key="1">
    <source>
        <dbReference type="SAM" id="SignalP"/>
    </source>
</evidence>
<evidence type="ECO:0000313" key="2">
    <source>
        <dbReference type="EMBL" id="MYM84980.1"/>
    </source>
</evidence>
<dbReference type="Proteomes" id="UP000474565">
    <property type="component" value="Unassembled WGS sequence"/>
</dbReference>
<accession>A0A6L8MSD2</accession>
<proteinExistence type="predicted"/>
<evidence type="ECO:0000313" key="3">
    <source>
        <dbReference type="Proteomes" id="UP000474565"/>
    </source>
</evidence>
<feature type="chain" id="PRO_5027013728" description="Lipocalin-like domain-containing protein" evidence="1">
    <location>
        <begin position="20"/>
        <end position="141"/>
    </location>
</feature>
<gene>
    <name evidence="2" type="ORF">GTP44_23915</name>
</gene>
<evidence type="ECO:0008006" key="4">
    <source>
        <dbReference type="Google" id="ProtNLM"/>
    </source>
</evidence>
<reference evidence="2 3" key="1">
    <citation type="submission" date="2019-12" db="EMBL/GenBank/DDBJ databases">
        <title>Novel species isolated from a subtropical stream in China.</title>
        <authorList>
            <person name="Lu H."/>
        </authorList>
    </citation>
    <scope>NUCLEOTIDE SEQUENCE [LARGE SCALE GENOMIC DNA]</scope>
    <source>
        <strain evidence="2 3">FT50W</strain>
    </source>
</reference>